<feature type="compositionally biased region" description="Low complexity" evidence="4">
    <location>
        <begin position="55"/>
        <end position="80"/>
    </location>
</feature>
<reference evidence="6 7" key="1">
    <citation type="journal article" date="2016" name="Genome Biol. Evol.">
        <title>Divergent and convergent evolution of fungal pathogenicity.</title>
        <authorList>
            <person name="Shang Y."/>
            <person name="Xiao G."/>
            <person name="Zheng P."/>
            <person name="Cen K."/>
            <person name="Zhan S."/>
            <person name="Wang C."/>
        </authorList>
    </citation>
    <scope>NUCLEOTIDE SEQUENCE [LARGE SCALE GENOMIC DNA]</scope>
    <source>
        <strain evidence="6 7">RCEF 264</strain>
    </source>
</reference>
<evidence type="ECO:0000256" key="4">
    <source>
        <dbReference type="SAM" id="MobiDB-lite"/>
    </source>
</evidence>
<gene>
    <name evidence="6" type="ORF">SPI_02503</name>
</gene>
<protein>
    <submittedName>
        <fullName evidence="6">Tpr repeat protein</fullName>
    </submittedName>
</protein>
<dbReference type="Pfam" id="PF18972">
    <property type="entry name" value="Wheel"/>
    <property type="match status" value="1"/>
</dbReference>
<evidence type="ECO:0000256" key="1">
    <source>
        <dbReference type="ARBA" id="ARBA00022737"/>
    </source>
</evidence>
<evidence type="ECO:0000259" key="5">
    <source>
        <dbReference type="Pfam" id="PF18972"/>
    </source>
</evidence>
<keyword evidence="2" id="KW-0802">TPR repeat</keyword>
<feature type="region of interest" description="Disordered" evidence="4">
    <location>
        <begin position="185"/>
        <end position="218"/>
    </location>
</feature>
<feature type="domain" description="Cns1/TTC4 wheel" evidence="5">
    <location>
        <begin position="344"/>
        <end position="465"/>
    </location>
</feature>
<evidence type="ECO:0000313" key="6">
    <source>
        <dbReference type="EMBL" id="OAA65716.1"/>
    </source>
</evidence>
<organism evidence="6 7">
    <name type="scientific">Niveomyces insectorum RCEF 264</name>
    <dbReference type="NCBI Taxonomy" id="1081102"/>
    <lineage>
        <taxon>Eukaryota</taxon>
        <taxon>Fungi</taxon>
        <taxon>Dikarya</taxon>
        <taxon>Ascomycota</taxon>
        <taxon>Pezizomycotina</taxon>
        <taxon>Sordariomycetes</taxon>
        <taxon>Hypocreomycetidae</taxon>
        <taxon>Hypocreales</taxon>
        <taxon>Cordycipitaceae</taxon>
        <taxon>Niveomyces</taxon>
    </lineage>
</organism>
<feature type="compositionally biased region" description="Basic and acidic residues" evidence="4">
    <location>
        <begin position="185"/>
        <end position="203"/>
    </location>
</feature>
<keyword evidence="7" id="KW-1185">Reference proteome</keyword>
<dbReference type="GO" id="GO:0051879">
    <property type="term" value="F:Hsp90 protein binding"/>
    <property type="evidence" value="ECO:0007669"/>
    <property type="project" value="InterPro"/>
</dbReference>
<dbReference type="OrthoDB" id="420195at2759"/>
<dbReference type="SUPFAM" id="SSF48452">
    <property type="entry name" value="TPR-like"/>
    <property type="match status" value="1"/>
</dbReference>
<comment type="similarity">
    <text evidence="3">Belongs to the TTC4 family.</text>
</comment>
<dbReference type="GO" id="GO:0005634">
    <property type="term" value="C:nucleus"/>
    <property type="evidence" value="ECO:0007669"/>
    <property type="project" value="TreeGrafter"/>
</dbReference>
<proteinExistence type="inferred from homology"/>
<dbReference type="GO" id="GO:0030544">
    <property type="term" value="F:Hsp70 protein binding"/>
    <property type="evidence" value="ECO:0007669"/>
    <property type="project" value="TreeGrafter"/>
</dbReference>
<dbReference type="Gene3D" id="1.25.40.10">
    <property type="entry name" value="Tetratricopeptide repeat domain"/>
    <property type="match status" value="1"/>
</dbReference>
<dbReference type="STRING" id="1081102.A0A167Y1P5"/>
<dbReference type="EMBL" id="AZHD01000003">
    <property type="protein sequence ID" value="OAA65716.1"/>
    <property type="molecule type" value="Genomic_DNA"/>
</dbReference>
<feature type="compositionally biased region" description="Basic and acidic residues" evidence="4">
    <location>
        <begin position="11"/>
        <end position="27"/>
    </location>
</feature>
<sequence>MVRLQEISDEVADKLKLAEVSSKKIERDEEANTATTTPETEKIKKGQGPKPTEETGAAAPGGKSAAAPKPAPSAASATPSGPGPAPAPTEDAAGAKAGPELPPVLGLAAGKTVDEILADLNKSPLFMTELEENDDVAALQALAYEGTPLENATDFKERGNECFRERKWTDARTFYDKGISLLVGEDRRRARGEPPKPVEKETGETAPAQPEPDSPADVAQQHTVLEQLYANRAACQLALRNYRACTLDCGAALRLRPANTKAWFRSAQALLALDKTDEASAACAGGLAADPEDERHARAARKAQRLRAVLRARRIRTRSTEQTPDLEDAAVRLDHPEDDGAVDFDASKSVLTFPTVLLYPLTLQSDFVKAFAETECLNDHLAYILPPPWDTPSPGSADKTKTAGEYSNAAAVDCYMETAAGGLVKVGKKMALGTILGQANVEVVDDIVRVFVVPRGKADAWVREFKSKRAAERGGA</sequence>
<dbReference type="GO" id="GO:0005829">
    <property type="term" value="C:cytosol"/>
    <property type="evidence" value="ECO:0007669"/>
    <property type="project" value="TreeGrafter"/>
</dbReference>
<comment type="caution">
    <text evidence="6">The sequence shown here is derived from an EMBL/GenBank/DDBJ whole genome shotgun (WGS) entry which is preliminary data.</text>
</comment>
<dbReference type="AlphaFoldDB" id="A0A167Y1P5"/>
<keyword evidence="1" id="KW-0677">Repeat</keyword>
<accession>A0A167Y1P5</accession>
<feature type="region of interest" description="Disordered" evidence="4">
    <location>
        <begin position="1"/>
        <end position="103"/>
    </location>
</feature>
<dbReference type="InterPro" id="IPR019734">
    <property type="entry name" value="TPR_rpt"/>
</dbReference>
<dbReference type="PANTHER" id="PTHR46035">
    <property type="entry name" value="TETRATRICOPEPTIDE REPEAT PROTEIN 4"/>
    <property type="match status" value="1"/>
</dbReference>
<evidence type="ECO:0000256" key="2">
    <source>
        <dbReference type="ARBA" id="ARBA00022803"/>
    </source>
</evidence>
<dbReference type="SMART" id="SM00028">
    <property type="entry name" value="TPR"/>
    <property type="match status" value="3"/>
</dbReference>
<dbReference type="GO" id="GO:0006457">
    <property type="term" value="P:protein folding"/>
    <property type="evidence" value="ECO:0007669"/>
    <property type="project" value="TreeGrafter"/>
</dbReference>
<name>A0A167Y1P5_9HYPO</name>
<dbReference type="Proteomes" id="UP000076874">
    <property type="component" value="Unassembled WGS sequence"/>
</dbReference>
<evidence type="ECO:0000313" key="7">
    <source>
        <dbReference type="Proteomes" id="UP000076874"/>
    </source>
</evidence>
<dbReference type="CDD" id="cd21381">
    <property type="entry name" value="CTWD_TTC4"/>
    <property type="match status" value="1"/>
</dbReference>
<dbReference type="PANTHER" id="PTHR46035:SF1">
    <property type="entry name" value="TETRATRICOPEPTIDE REPEAT PROTEIN 4"/>
    <property type="match status" value="1"/>
</dbReference>
<dbReference type="InterPro" id="IPR044059">
    <property type="entry name" value="Csn1/TTC4_wheel"/>
</dbReference>
<dbReference type="InterPro" id="IPR011990">
    <property type="entry name" value="TPR-like_helical_dom_sf"/>
</dbReference>
<evidence type="ECO:0000256" key="3">
    <source>
        <dbReference type="ARBA" id="ARBA00023602"/>
    </source>
</evidence>